<protein>
    <submittedName>
        <fullName evidence="1">Uncharacterized protein</fullName>
    </submittedName>
</protein>
<keyword evidence="2" id="KW-1185">Reference proteome</keyword>
<name>A0ABS8T6Q4_DATST</name>
<evidence type="ECO:0000313" key="1">
    <source>
        <dbReference type="EMBL" id="MCD7466299.1"/>
    </source>
</evidence>
<gene>
    <name evidence="1" type="ORF">HAX54_002869</name>
</gene>
<dbReference type="Proteomes" id="UP000823775">
    <property type="component" value="Unassembled WGS sequence"/>
</dbReference>
<proteinExistence type="predicted"/>
<reference evidence="1 2" key="1">
    <citation type="journal article" date="2021" name="BMC Genomics">
        <title>Datura genome reveals duplications of psychoactive alkaloid biosynthetic genes and high mutation rate following tissue culture.</title>
        <authorList>
            <person name="Rajewski A."/>
            <person name="Carter-House D."/>
            <person name="Stajich J."/>
            <person name="Litt A."/>
        </authorList>
    </citation>
    <scope>NUCLEOTIDE SEQUENCE [LARGE SCALE GENOMIC DNA]</scope>
    <source>
        <strain evidence="1">AR-01</strain>
    </source>
</reference>
<accession>A0ABS8T6Q4</accession>
<organism evidence="1 2">
    <name type="scientific">Datura stramonium</name>
    <name type="common">Jimsonweed</name>
    <name type="synonym">Common thornapple</name>
    <dbReference type="NCBI Taxonomy" id="4076"/>
    <lineage>
        <taxon>Eukaryota</taxon>
        <taxon>Viridiplantae</taxon>
        <taxon>Streptophyta</taxon>
        <taxon>Embryophyta</taxon>
        <taxon>Tracheophyta</taxon>
        <taxon>Spermatophyta</taxon>
        <taxon>Magnoliopsida</taxon>
        <taxon>eudicotyledons</taxon>
        <taxon>Gunneridae</taxon>
        <taxon>Pentapetalae</taxon>
        <taxon>asterids</taxon>
        <taxon>lamiids</taxon>
        <taxon>Solanales</taxon>
        <taxon>Solanaceae</taxon>
        <taxon>Solanoideae</taxon>
        <taxon>Datureae</taxon>
        <taxon>Datura</taxon>
    </lineage>
</organism>
<dbReference type="EMBL" id="JACEIK010001129">
    <property type="protein sequence ID" value="MCD7466299.1"/>
    <property type="molecule type" value="Genomic_DNA"/>
</dbReference>
<comment type="caution">
    <text evidence="1">The sequence shown here is derived from an EMBL/GenBank/DDBJ whole genome shotgun (WGS) entry which is preliminary data.</text>
</comment>
<evidence type="ECO:0000313" key="2">
    <source>
        <dbReference type="Proteomes" id="UP000823775"/>
    </source>
</evidence>
<sequence>MQEMETSSAMKLILENQAELMKVFNHFKGNAAASTVIMTRVARGLVTMYSCSFSQILKPHHIFSAVLVDCVLMQEVSCAGFDPPNLQILVESLLEVLIQIPDDAEADLLLV</sequence>